<dbReference type="Proteomes" id="UP000605986">
    <property type="component" value="Unassembled WGS sequence"/>
</dbReference>
<organism evidence="1 2">
    <name type="scientific">Fusarium austroafricanum</name>
    <dbReference type="NCBI Taxonomy" id="2364996"/>
    <lineage>
        <taxon>Eukaryota</taxon>
        <taxon>Fungi</taxon>
        <taxon>Dikarya</taxon>
        <taxon>Ascomycota</taxon>
        <taxon>Pezizomycotina</taxon>
        <taxon>Sordariomycetes</taxon>
        <taxon>Hypocreomycetidae</taxon>
        <taxon>Hypocreales</taxon>
        <taxon>Nectriaceae</taxon>
        <taxon>Fusarium</taxon>
        <taxon>Fusarium concolor species complex</taxon>
    </lineage>
</organism>
<keyword evidence="1" id="KW-0418">Kinase</keyword>
<keyword evidence="2" id="KW-1185">Reference proteome</keyword>
<dbReference type="AlphaFoldDB" id="A0A8H4KJC6"/>
<dbReference type="SUPFAM" id="SSF56112">
    <property type="entry name" value="Protein kinase-like (PK-like)"/>
    <property type="match status" value="1"/>
</dbReference>
<dbReference type="EMBL" id="JAADJG010000252">
    <property type="protein sequence ID" value="KAF4450298.1"/>
    <property type="molecule type" value="Genomic_DNA"/>
</dbReference>
<protein>
    <submittedName>
        <fullName evidence="1">Protein kinase-like domain protein</fullName>
    </submittedName>
</protein>
<dbReference type="OrthoDB" id="2687876at2759"/>
<comment type="caution">
    <text evidence="1">The sequence shown here is derived from an EMBL/GenBank/DDBJ whole genome shotgun (WGS) entry which is preliminary data.</text>
</comment>
<keyword evidence="1" id="KW-0808">Transferase</keyword>
<dbReference type="GO" id="GO:0016301">
    <property type="term" value="F:kinase activity"/>
    <property type="evidence" value="ECO:0007669"/>
    <property type="project" value="UniProtKB-KW"/>
</dbReference>
<sequence>METSRRNSNVRLVACLVDADDIDKSDYRFVIGNQHAKYVITEPGTFLGAEEDRTFEPVLFGELFPPFLTGDWNQAYVSRDPVTGKATFVKIETAELPGVKNCWHPLKFNEMDFTRQERLRQGVHVSTHPILNDGKSVLARSTHWPWEIPYVEAETTTYRLLQDSEVGPKFLGHITEGRSGRVIGFVTEFIEGSRPAEPRDIKGFEKALRNLHKLGIKLGDTNRFNFLVRDEHDVVLVDFEAAKNRYSQEELEEEMDNLMSCLEDTSFLGGVYTINN</sequence>
<accession>A0A8H4KJC6</accession>
<dbReference type="Gene3D" id="1.10.510.10">
    <property type="entry name" value="Transferase(Phosphotransferase) domain 1"/>
    <property type="match status" value="1"/>
</dbReference>
<proteinExistence type="predicted"/>
<evidence type="ECO:0000313" key="1">
    <source>
        <dbReference type="EMBL" id="KAF4450298.1"/>
    </source>
</evidence>
<evidence type="ECO:0000313" key="2">
    <source>
        <dbReference type="Proteomes" id="UP000605986"/>
    </source>
</evidence>
<reference evidence="1" key="1">
    <citation type="submission" date="2020-01" db="EMBL/GenBank/DDBJ databases">
        <title>Identification and distribution of gene clusters putatively required for synthesis of sphingolipid metabolism inhibitors in phylogenetically diverse species of the filamentous fungus Fusarium.</title>
        <authorList>
            <person name="Kim H.-S."/>
            <person name="Busman M."/>
            <person name="Brown D.W."/>
            <person name="Divon H."/>
            <person name="Uhlig S."/>
            <person name="Proctor R.H."/>
        </authorList>
    </citation>
    <scope>NUCLEOTIDE SEQUENCE</scope>
    <source>
        <strain evidence="1">NRRL 53441</strain>
    </source>
</reference>
<dbReference type="InterPro" id="IPR011009">
    <property type="entry name" value="Kinase-like_dom_sf"/>
</dbReference>
<name>A0A8H4KJC6_9HYPO</name>
<gene>
    <name evidence="1" type="ORF">F53441_6581</name>
</gene>